<evidence type="ECO:0000313" key="4">
    <source>
        <dbReference type="Proteomes" id="UP000318416"/>
    </source>
</evidence>
<keyword evidence="4" id="KW-1185">Reference proteome</keyword>
<gene>
    <name evidence="3" type="ORF">FB465_3807</name>
</gene>
<sequence length="291" mass="30637">MDQSTSVTELNGVPMTNTPHLLAEDRPEFERILDEALRDGSIVESLRAPGPHLNSEQLRTKTLLAADTVAAAAASEYEHYTGLRANLRQSDDSSVSAGGLSTRLHSEDGAGFFPVLTVLTPILAWAAAAVLLLIGYSLRATDPELALGKAVVTAGWISIAVGIAALSVGIIGLLLTALRDGSAMPYGQDRQLSDDVAEARLAWHTALRDRAILPYLHGNLDSEPALSPQPATRPTPPDLLSPGYSTASYSSPGFTSPGVEGLTDQEGRQPRAAEFSSPGYSPPGFTNPDEG</sequence>
<keyword evidence="2" id="KW-0472">Membrane</keyword>
<feature type="transmembrane region" description="Helical" evidence="2">
    <location>
        <begin position="112"/>
        <end position="136"/>
    </location>
</feature>
<dbReference type="AlphaFoldDB" id="A0A561ESY3"/>
<proteinExistence type="predicted"/>
<keyword evidence="2" id="KW-0812">Transmembrane</keyword>
<evidence type="ECO:0000313" key="3">
    <source>
        <dbReference type="EMBL" id="TWE18719.1"/>
    </source>
</evidence>
<feature type="compositionally biased region" description="Polar residues" evidence="1">
    <location>
        <begin position="1"/>
        <end position="19"/>
    </location>
</feature>
<comment type="caution">
    <text evidence="3">The sequence shown here is derived from an EMBL/GenBank/DDBJ whole genome shotgun (WGS) entry which is preliminary data.</text>
</comment>
<keyword evidence="2" id="KW-1133">Transmembrane helix</keyword>
<feature type="region of interest" description="Disordered" evidence="1">
    <location>
        <begin position="223"/>
        <end position="291"/>
    </location>
</feature>
<feature type="transmembrane region" description="Helical" evidence="2">
    <location>
        <begin position="156"/>
        <end position="178"/>
    </location>
</feature>
<name>A0A561ESY3_9ACTN</name>
<accession>A0A561ESY3</accession>
<dbReference type="EMBL" id="VIVR01000001">
    <property type="protein sequence ID" value="TWE18719.1"/>
    <property type="molecule type" value="Genomic_DNA"/>
</dbReference>
<protein>
    <recommendedName>
        <fullName evidence="5">Transmembrane protein</fullName>
    </recommendedName>
</protein>
<organism evidence="3 4">
    <name type="scientific">Kitasatospora atroaurantiaca</name>
    <dbReference type="NCBI Taxonomy" id="285545"/>
    <lineage>
        <taxon>Bacteria</taxon>
        <taxon>Bacillati</taxon>
        <taxon>Actinomycetota</taxon>
        <taxon>Actinomycetes</taxon>
        <taxon>Kitasatosporales</taxon>
        <taxon>Streptomycetaceae</taxon>
        <taxon>Kitasatospora</taxon>
    </lineage>
</organism>
<feature type="region of interest" description="Disordered" evidence="1">
    <location>
        <begin position="1"/>
        <end position="24"/>
    </location>
</feature>
<evidence type="ECO:0008006" key="5">
    <source>
        <dbReference type="Google" id="ProtNLM"/>
    </source>
</evidence>
<evidence type="ECO:0000256" key="2">
    <source>
        <dbReference type="SAM" id="Phobius"/>
    </source>
</evidence>
<reference evidence="3 4" key="1">
    <citation type="submission" date="2019-06" db="EMBL/GenBank/DDBJ databases">
        <title>Sequencing the genomes of 1000 actinobacteria strains.</title>
        <authorList>
            <person name="Klenk H.-P."/>
        </authorList>
    </citation>
    <scope>NUCLEOTIDE SEQUENCE [LARGE SCALE GENOMIC DNA]</scope>
    <source>
        <strain evidence="3 4">DSM 41649</strain>
    </source>
</reference>
<evidence type="ECO:0000256" key="1">
    <source>
        <dbReference type="SAM" id="MobiDB-lite"/>
    </source>
</evidence>
<dbReference type="Proteomes" id="UP000318416">
    <property type="component" value="Unassembled WGS sequence"/>
</dbReference>
<feature type="compositionally biased region" description="Polar residues" evidence="1">
    <location>
        <begin position="243"/>
        <end position="254"/>
    </location>
</feature>